<dbReference type="InterPro" id="IPR050582">
    <property type="entry name" value="HAD-like_SerB"/>
</dbReference>
<keyword evidence="1" id="KW-0479">Metal-binding</keyword>
<dbReference type="NCBIfam" id="TIGR01490">
    <property type="entry name" value="HAD-SF-IB-hyp1"/>
    <property type="match status" value="1"/>
</dbReference>
<dbReference type="AlphaFoldDB" id="A0A1Y6BZZ8"/>
<evidence type="ECO:0000256" key="3">
    <source>
        <dbReference type="ARBA" id="ARBA00022842"/>
    </source>
</evidence>
<gene>
    <name evidence="4" type="ORF">SAMN02745746_02906</name>
</gene>
<accession>A0A1Y6BZZ8</accession>
<keyword evidence="3" id="KW-0460">Magnesium</keyword>
<dbReference type="Gene3D" id="3.40.50.1000">
    <property type="entry name" value="HAD superfamily/HAD-like"/>
    <property type="match status" value="1"/>
</dbReference>
<protein>
    <submittedName>
        <fullName evidence="4">HAD-superfamily subfamily IB hydrolase, TIGR01490</fullName>
    </submittedName>
</protein>
<dbReference type="NCBIfam" id="TIGR01488">
    <property type="entry name" value="HAD-SF-IB"/>
    <property type="match status" value="1"/>
</dbReference>
<dbReference type="CDD" id="cd02612">
    <property type="entry name" value="HAD_PGPPase"/>
    <property type="match status" value="1"/>
</dbReference>
<sequence>MALAIFDLDDTLVDGDSSSLWLNYQVAHGLAPADMLPHETELLRAYYAGQLAMEEYMDYTLMPLRGLAHGEVKKWVDRFIEEVIMPRIFPQALHQIELHRRRGDRLLVISATGEHLVSPIAERLGVSDAIGILLEMKEGAYTGKTHGVLSYREGKITRLRAWLEQQGETLAGSHGYSDSLNDIPLLEAVQYPHAVNPDATLQAEAQRQGWTELAWRREPLSA</sequence>
<dbReference type="EMBL" id="FXAG01000017">
    <property type="protein sequence ID" value="SMF38598.1"/>
    <property type="molecule type" value="Genomic_DNA"/>
</dbReference>
<proteinExistence type="predicted"/>
<evidence type="ECO:0000256" key="2">
    <source>
        <dbReference type="ARBA" id="ARBA00022801"/>
    </source>
</evidence>
<name>A0A1Y6BZZ8_9NEIS</name>
<dbReference type="PANTHER" id="PTHR43344:SF13">
    <property type="entry name" value="PHOSPHATASE RV3661-RELATED"/>
    <property type="match status" value="1"/>
</dbReference>
<organism evidence="4 5">
    <name type="scientific">Pseudogulbenkiania subflava DSM 22618</name>
    <dbReference type="NCBI Taxonomy" id="1123014"/>
    <lineage>
        <taxon>Bacteria</taxon>
        <taxon>Pseudomonadati</taxon>
        <taxon>Pseudomonadota</taxon>
        <taxon>Betaproteobacteria</taxon>
        <taxon>Neisseriales</taxon>
        <taxon>Chromobacteriaceae</taxon>
        <taxon>Pseudogulbenkiania</taxon>
    </lineage>
</organism>
<dbReference type="Pfam" id="PF12710">
    <property type="entry name" value="HAD"/>
    <property type="match status" value="1"/>
</dbReference>
<evidence type="ECO:0000313" key="4">
    <source>
        <dbReference type="EMBL" id="SMF38598.1"/>
    </source>
</evidence>
<dbReference type="SUPFAM" id="SSF56784">
    <property type="entry name" value="HAD-like"/>
    <property type="match status" value="1"/>
</dbReference>
<dbReference type="Proteomes" id="UP000192920">
    <property type="component" value="Unassembled WGS sequence"/>
</dbReference>
<dbReference type="InterPro" id="IPR006385">
    <property type="entry name" value="HAD_hydro_SerB1"/>
</dbReference>
<keyword evidence="2 4" id="KW-0378">Hydrolase</keyword>
<reference evidence="5" key="1">
    <citation type="submission" date="2017-04" db="EMBL/GenBank/DDBJ databases">
        <authorList>
            <person name="Varghese N."/>
            <person name="Submissions S."/>
        </authorList>
    </citation>
    <scope>NUCLEOTIDE SEQUENCE [LARGE SCALE GENOMIC DNA]</scope>
    <source>
        <strain evidence="5">DSM 22618</strain>
    </source>
</reference>
<dbReference type="GO" id="GO:0046872">
    <property type="term" value="F:metal ion binding"/>
    <property type="evidence" value="ECO:0007669"/>
    <property type="project" value="UniProtKB-KW"/>
</dbReference>
<dbReference type="Gene3D" id="1.20.1440.100">
    <property type="entry name" value="SG protein - dephosphorylation function"/>
    <property type="match status" value="1"/>
</dbReference>
<evidence type="ECO:0000313" key="5">
    <source>
        <dbReference type="Proteomes" id="UP000192920"/>
    </source>
</evidence>
<dbReference type="PANTHER" id="PTHR43344">
    <property type="entry name" value="PHOSPHOSERINE PHOSPHATASE"/>
    <property type="match status" value="1"/>
</dbReference>
<dbReference type="GO" id="GO:0016787">
    <property type="term" value="F:hydrolase activity"/>
    <property type="evidence" value="ECO:0007669"/>
    <property type="project" value="UniProtKB-KW"/>
</dbReference>
<dbReference type="InterPro" id="IPR036412">
    <property type="entry name" value="HAD-like_sf"/>
</dbReference>
<evidence type="ECO:0000256" key="1">
    <source>
        <dbReference type="ARBA" id="ARBA00022723"/>
    </source>
</evidence>
<dbReference type="InterPro" id="IPR023214">
    <property type="entry name" value="HAD_sf"/>
</dbReference>
<dbReference type="RefSeq" id="WP_085277041.1">
    <property type="nucleotide sequence ID" value="NZ_FXAG01000017.1"/>
</dbReference>
<dbReference type="STRING" id="1123014.SAMN02745746_02906"/>
<keyword evidence="5" id="KW-1185">Reference proteome</keyword>